<evidence type="ECO:0000313" key="9">
    <source>
        <dbReference type="EMBL" id="KAJ1915765.1"/>
    </source>
</evidence>
<feature type="region of interest" description="Disordered" evidence="7">
    <location>
        <begin position="117"/>
        <end position="136"/>
    </location>
</feature>
<accession>A0A9W7ZX16</accession>
<evidence type="ECO:0000256" key="4">
    <source>
        <dbReference type="ARBA" id="ARBA00022776"/>
    </source>
</evidence>
<dbReference type="EMBL" id="JANBPU010000131">
    <property type="protein sequence ID" value="KAJ1915765.1"/>
    <property type="molecule type" value="Genomic_DNA"/>
</dbReference>
<dbReference type="Pfam" id="PF02301">
    <property type="entry name" value="HORMA"/>
    <property type="match status" value="1"/>
</dbReference>
<keyword evidence="3" id="KW-0132">Cell division</keyword>
<evidence type="ECO:0000256" key="3">
    <source>
        <dbReference type="ARBA" id="ARBA00022618"/>
    </source>
</evidence>
<comment type="similarity">
    <text evidence="2">Belongs to the MAD2 family.</text>
</comment>
<keyword evidence="5" id="KW-0539">Nucleus</keyword>
<dbReference type="InterPro" id="IPR036570">
    <property type="entry name" value="HORMA_dom_sf"/>
</dbReference>
<dbReference type="Gene3D" id="3.30.900.10">
    <property type="entry name" value="HORMA domain"/>
    <property type="match status" value="1"/>
</dbReference>
<keyword evidence="4" id="KW-0498">Mitosis</keyword>
<dbReference type="AlphaFoldDB" id="A0A9W7ZX16"/>
<dbReference type="GO" id="GO:0007094">
    <property type="term" value="P:mitotic spindle assembly checkpoint signaling"/>
    <property type="evidence" value="ECO:0007669"/>
    <property type="project" value="TreeGrafter"/>
</dbReference>
<organism evidence="9 10">
    <name type="scientific">Mycoemilia scoparia</name>
    <dbReference type="NCBI Taxonomy" id="417184"/>
    <lineage>
        <taxon>Eukaryota</taxon>
        <taxon>Fungi</taxon>
        <taxon>Fungi incertae sedis</taxon>
        <taxon>Zoopagomycota</taxon>
        <taxon>Kickxellomycotina</taxon>
        <taxon>Kickxellomycetes</taxon>
        <taxon>Kickxellales</taxon>
        <taxon>Kickxellaceae</taxon>
        <taxon>Mycoemilia</taxon>
    </lineage>
</organism>
<dbReference type="Proteomes" id="UP001150538">
    <property type="component" value="Unassembled WGS sequence"/>
</dbReference>
<gene>
    <name evidence="9" type="primary">MAD2</name>
    <name evidence="9" type="ORF">H4219_004146</name>
</gene>
<dbReference type="InterPro" id="IPR003511">
    <property type="entry name" value="HORMA_dom"/>
</dbReference>
<evidence type="ECO:0000256" key="2">
    <source>
        <dbReference type="ARBA" id="ARBA00010348"/>
    </source>
</evidence>
<feature type="domain" description="HORMA" evidence="8">
    <location>
        <begin position="16"/>
        <end position="222"/>
    </location>
</feature>
<dbReference type="InterPro" id="IPR045091">
    <property type="entry name" value="Mad2-like"/>
</dbReference>
<reference evidence="9" key="1">
    <citation type="submission" date="2022-07" db="EMBL/GenBank/DDBJ databases">
        <title>Phylogenomic reconstructions and comparative analyses of Kickxellomycotina fungi.</title>
        <authorList>
            <person name="Reynolds N.K."/>
            <person name="Stajich J.E."/>
            <person name="Barry K."/>
            <person name="Grigoriev I.V."/>
            <person name="Crous P."/>
            <person name="Smith M.E."/>
        </authorList>
    </citation>
    <scope>NUCLEOTIDE SEQUENCE</scope>
    <source>
        <strain evidence="9">NBRC 100468</strain>
    </source>
</reference>
<dbReference type="SUPFAM" id="SSF56019">
    <property type="entry name" value="The spindle assembly checkpoint protein mad2"/>
    <property type="match status" value="1"/>
</dbReference>
<evidence type="ECO:0000256" key="5">
    <source>
        <dbReference type="ARBA" id="ARBA00023242"/>
    </source>
</evidence>
<dbReference type="GO" id="GO:0000776">
    <property type="term" value="C:kinetochore"/>
    <property type="evidence" value="ECO:0007669"/>
    <property type="project" value="TreeGrafter"/>
</dbReference>
<evidence type="ECO:0000256" key="7">
    <source>
        <dbReference type="SAM" id="MobiDB-lite"/>
    </source>
</evidence>
<sequence length="231" mass="26917">MSQKLHAKTKGSITLKGSTSLVTEYFEYAINQILFLRGIYPEEDFKRTQVRGLNTQVTTDMQLIEYLKKILDQVRMWLNQEKLSRLVLTINSRETRETLERWQFNIELEENYKENKTAAARNENGEQEEEGAAAAAEISVEKTKTESEINRELRDIIKQIVSTVTFMPTLVEKCTFNVLVYTENDVEVPTAWVDSDPHHVRNPEVVKLRTLNTDIHKVDTMVSYRRDEELC</sequence>
<evidence type="ECO:0000259" key="8">
    <source>
        <dbReference type="PROSITE" id="PS50815"/>
    </source>
</evidence>
<evidence type="ECO:0000313" key="10">
    <source>
        <dbReference type="Proteomes" id="UP001150538"/>
    </source>
</evidence>
<name>A0A9W7ZX16_9FUNG</name>
<dbReference type="OrthoDB" id="1806at2759"/>
<dbReference type="PROSITE" id="PS50815">
    <property type="entry name" value="HORMA"/>
    <property type="match status" value="1"/>
</dbReference>
<dbReference type="PANTHER" id="PTHR11842">
    <property type="entry name" value="MITOTIC SPINDLE ASSEMBLY CHECKPOINT PROTEIN MAD2"/>
    <property type="match status" value="1"/>
</dbReference>
<evidence type="ECO:0000256" key="1">
    <source>
        <dbReference type="ARBA" id="ARBA00004123"/>
    </source>
</evidence>
<dbReference type="GO" id="GO:0051301">
    <property type="term" value="P:cell division"/>
    <property type="evidence" value="ECO:0007669"/>
    <property type="project" value="UniProtKB-KW"/>
</dbReference>
<protein>
    <submittedName>
        <fullName evidence="9">Mitotic spindle checkpoint component mad2</fullName>
    </submittedName>
</protein>
<comment type="subcellular location">
    <subcellularLocation>
        <location evidence="1">Nucleus</location>
    </subcellularLocation>
</comment>
<keyword evidence="6" id="KW-0131">Cell cycle</keyword>
<dbReference type="GO" id="GO:0005654">
    <property type="term" value="C:nucleoplasm"/>
    <property type="evidence" value="ECO:0007669"/>
    <property type="project" value="TreeGrafter"/>
</dbReference>
<dbReference type="GO" id="GO:0005737">
    <property type="term" value="C:cytoplasm"/>
    <property type="evidence" value="ECO:0007669"/>
    <property type="project" value="TreeGrafter"/>
</dbReference>
<proteinExistence type="inferred from homology"/>
<dbReference type="PANTHER" id="PTHR11842:SF11">
    <property type="entry name" value="MITOTIC SPINDLE ASSEMBLY CHECKPOINT PROTEIN MAD2A"/>
    <property type="match status" value="1"/>
</dbReference>
<comment type="caution">
    <text evidence="9">The sequence shown here is derived from an EMBL/GenBank/DDBJ whole genome shotgun (WGS) entry which is preliminary data.</text>
</comment>
<keyword evidence="10" id="KW-1185">Reference proteome</keyword>
<evidence type="ECO:0000256" key="6">
    <source>
        <dbReference type="ARBA" id="ARBA00023306"/>
    </source>
</evidence>